<feature type="region of interest" description="Disordered" evidence="2">
    <location>
        <begin position="94"/>
        <end position="115"/>
    </location>
</feature>
<proteinExistence type="predicted"/>
<accession>A0A6L2MJX2</accession>
<gene>
    <name evidence="3" type="ORF">Tci_044543</name>
</gene>
<comment type="caution">
    <text evidence="3">The sequence shown here is derived from an EMBL/GenBank/DDBJ whole genome shotgun (WGS) entry which is preliminary data.</text>
</comment>
<keyword evidence="1" id="KW-0175">Coiled coil</keyword>
<sequence>MVRDDKGNEIIIEFVDNLEKTIQNLEEVLYKAKEQMIKKKEVIIISENDTTLDILIFSYNDSSIDSCNYMSEDSSEALMIFLVGRDLQWQLPKQTGEEWPKPDFNFKGYQDKRKK</sequence>
<reference evidence="3" key="1">
    <citation type="journal article" date="2019" name="Sci. Rep.">
        <title>Draft genome of Tanacetum cinerariifolium, the natural source of mosquito coil.</title>
        <authorList>
            <person name="Yamashiro T."/>
            <person name="Shiraishi A."/>
            <person name="Satake H."/>
            <person name="Nakayama K."/>
        </authorList>
    </citation>
    <scope>NUCLEOTIDE SEQUENCE</scope>
</reference>
<evidence type="ECO:0000313" key="3">
    <source>
        <dbReference type="EMBL" id="GEU72565.1"/>
    </source>
</evidence>
<dbReference type="EMBL" id="BKCJ010006517">
    <property type="protein sequence ID" value="GEU72565.1"/>
    <property type="molecule type" value="Genomic_DNA"/>
</dbReference>
<feature type="coiled-coil region" evidence="1">
    <location>
        <begin position="15"/>
        <end position="42"/>
    </location>
</feature>
<protein>
    <submittedName>
        <fullName evidence="3">Uncharacterized protein</fullName>
    </submittedName>
</protein>
<dbReference type="AlphaFoldDB" id="A0A6L2MJX2"/>
<evidence type="ECO:0000256" key="2">
    <source>
        <dbReference type="SAM" id="MobiDB-lite"/>
    </source>
</evidence>
<evidence type="ECO:0000256" key="1">
    <source>
        <dbReference type="SAM" id="Coils"/>
    </source>
</evidence>
<organism evidence="3">
    <name type="scientific">Tanacetum cinerariifolium</name>
    <name type="common">Dalmatian daisy</name>
    <name type="synonym">Chrysanthemum cinerariifolium</name>
    <dbReference type="NCBI Taxonomy" id="118510"/>
    <lineage>
        <taxon>Eukaryota</taxon>
        <taxon>Viridiplantae</taxon>
        <taxon>Streptophyta</taxon>
        <taxon>Embryophyta</taxon>
        <taxon>Tracheophyta</taxon>
        <taxon>Spermatophyta</taxon>
        <taxon>Magnoliopsida</taxon>
        <taxon>eudicotyledons</taxon>
        <taxon>Gunneridae</taxon>
        <taxon>Pentapetalae</taxon>
        <taxon>asterids</taxon>
        <taxon>campanulids</taxon>
        <taxon>Asterales</taxon>
        <taxon>Asteraceae</taxon>
        <taxon>Asteroideae</taxon>
        <taxon>Anthemideae</taxon>
        <taxon>Anthemidinae</taxon>
        <taxon>Tanacetum</taxon>
    </lineage>
</organism>
<name>A0A6L2MJX2_TANCI</name>